<organism evidence="6 7">
    <name type="scientific">Penicillium canariense</name>
    <dbReference type="NCBI Taxonomy" id="189055"/>
    <lineage>
        <taxon>Eukaryota</taxon>
        <taxon>Fungi</taxon>
        <taxon>Dikarya</taxon>
        <taxon>Ascomycota</taxon>
        <taxon>Pezizomycotina</taxon>
        <taxon>Eurotiomycetes</taxon>
        <taxon>Eurotiomycetidae</taxon>
        <taxon>Eurotiales</taxon>
        <taxon>Aspergillaceae</taxon>
        <taxon>Penicillium</taxon>
    </lineage>
</organism>
<dbReference type="CDD" id="cd13182">
    <property type="entry name" value="EVH1-like_Dcp1"/>
    <property type="match status" value="1"/>
</dbReference>
<dbReference type="EMBL" id="JAPQKN010000001">
    <property type="protein sequence ID" value="KAJ5177136.1"/>
    <property type="molecule type" value="Genomic_DNA"/>
</dbReference>
<evidence type="ECO:0000256" key="1">
    <source>
        <dbReference type="ARBA" id="ARBA00004496"/>
    </source>
</evidence>
<keyword evidence="3" id="KW-0963">Cytoplasm</keyword>
<feature type="region of interest" description="Disordered" evidence="5">
    <location>
        <begin position="1"/>
        <end position="64"/>
    </location>
</feature>
<feature type="compositionally biased region" description="Low complexity" evidence="5">
    <location>
        <begin position="353"/>
        <end position="373"/>
    </location>
</feature>
<dbReference type="GO" id="GO:0000290">
    <property type="term" value="P:deadenylation-dependent decapping of nuclear-transcribed mRNA"/>
    <property type="evidence" value="ECO:0007669"/>
    <property type="project" value="InterPro"/>
</dbReference>
<keyword evidence="4" id="KW-0507">mRNA processing</keyword>
<dbReference type="Proteomes" id="UP001149163">
    <property type="component" value="Unassembled WGS sequence"/>
</dbReference>
<evidence type="ECO:0000313" key="7">
    <source>
        <dbReference type="Proteomes" id="UP001149163"/>
    </source>
</evidence>
<dbReference type="GeneID" id="81424314"/>
<dbReference type="AlphaFoldDB" id="A0A9W9IK24"/>
<dbReference type="FunFam" id="2.30.29.30:FF:000444">
    <property type="entry name" value="Decapping enzyme Dcp1, putative"/>
    <property type="match status" value="1"/>
</dbReference>
<dbReference type="OrthoDB" id="440673at2759"/>
<keyword evidence="7" id="KW-1185">Reference proteome</keyword>
<dbReference type="RefSeq" id="XP_056548744.1">
    <property type="nucleotide sequence ID" value="XM_056685138.1"/>
</dbReference>
<feature type="compositionally biased region" description="Polar residues" evidence="5">
    <location>
        <begin position="209"/>
        <end position="218"/>
    </location>
</feature>
<feature type="compositionally biased region" description="Basic residues" evidence="5">
    <location>
        <begin position="20"/>
        <end position="29"/>
    </location>
</feature>
<accession>A0A9W9IK24</accession>
<evidence type="ECO:0000313" key="6">
    <source>
        <dbReference type="EMBL" id="KAJ5177136.1"/>
    </source>
</evidence>
<dbReference type="SUPFAM" id="SSF50729">
    <property type="entry name" value="PH domain-like"/>
    <property type="match status" value="1"/>
</dbReference>
<comment type="subcellular location">
    <subcellularLocation>
        <location evidence="1">Cytoplasm</location>
    </subcellularLocation>
</comment>
<evidence type="ECO:0000256" key="5">
    <source>
        <dbReference type="SAM" id="MobiDB-lite"/>
    </source>
</evidence>
<comment type="caution">
    <text evidence="6">The sequence shown here is derived from an EMBL/GenBank/DDBJ whole genome shotgun (WGS) entry which is preliminary data.</text>
</comment>
<sequence>MPGLPQSAQRSPSSSPAIPKKIHHHHRFTHLPPSITPTMSSRKPRRNNNHNHNNNNHNHNHNLTQNHLTDYESDAAYFSDMQQQQQPGPPSRTNEEINLSVLRRHNPDITSILSLAQYVVVYIFSPTTRQWEKNGVEGTLFVCQLTQGSLGEERYTAFVLNRRGLNNFDLQLTDGDNVELTEEYVILKADEGAEDESGANGLKDPSKPQGRQANGTSTPGLRIYGIWIYSEPSPNSTAQARTINAEMIRECATHAGQSLKIMRERLEAMRQNGLHEAAAAAVTHAAPLEEVQASVPMGRQISLKDLFGQQRAQDDGWSVRAHHISPVEQPQAQQQHYQQIAPQQFPQPPPQQYPQQHYQQPQAYPGMMPQQQQQPPPPPQPQADVLGDLFRKAGFAYQGGGQG</sequence>
<dbReference type="InterPro" id="IPR011993">
    <property type="entry name" value="PH-like_dom_sf"/>
</dbReference>
<reference evidence="6" key="2">
    <citation type="journal article" date="2023" name="IMA Fungus">
        <title>Comparative genomic study of the Penicillium genus elucidates a diverse pangenome and 15 lateral gene transfer events.</title>
        <authorList>
            <person name="Petersen C."/>
            <person name="Sorensen T."/>
            <person name="Nielsen M.R."/>
            <person name="Sondergaard T.E."/>
            <person name="Sorensen J.L."/>
            <person name="Fitzpatrick D.A."/>
            <person name="Frisvad J.C."/>
            <person name="Nielsen K.L."/>
        </authorList>
    </citation>
    <scope>NUCLEOTIDE SEQUENCE</scope>
    <source>
        <strain evidence="6">IBT 26290</strain>
    </source>
</reference>
<feature type="compositionally biased region" description="Low complexity" evidence="5">
    <location>
        <begin position="1"/>
        <end position="16"/>
    </location>
</feature>
<dbReference type="PANTHER" id="PTHR16290:SF0">
    <property type="entry name" value="DECAPPING PROTEIN 1, ISOFORM A"/>
    <property type="match status" value="1"/>
</dbReference>
<dbReference type="GO" id="GO:0006397">
    <property type="term" value="P:mRNA processing"/>
    <property type="evidence" value="ECO:0007669"/>
    <property type="project" value="UniProtKB-KW"/>
</dbReference>
<dbReference type="PANTHER" id="PTHR16290">
    <property type="entry name" value="TRANSCRIPTION FACTOR SMIF DECAPPING ENZYME DCP1"/>
    <property type="match status" value="1"/>
</dbReference>
<reference evidence="6" key="1">
    <citation type="submission" date="2022-11" db="EMBL/GenBank/DDBJ databases">
        <authorList>
            <person name="Petersen C."/>
        </authorList>
    </citation>
    <scope>NUCLEOTIDE SEQUENCE</scope>
    <source>
        <strain evidence="6">IBT 26290</strain>
    </source>
</reference>
<protein>
    <submittedName>
        <fullName evidence="6">Dcp1-like decapping</fullName>
    </submittedName>
</protein>
<comment type="similarity">
    <text evidence="2">Belongs to the DCP1 family.</text>
</comment>
<evidence type="ECO:0000256" key="3">
    <source>
        <dbReference type="ARBA" id="ARBA00022490"/>
    </source>
</evidence>
<feature type="region of interest" description="Disordered" evidence="5">
    <location>
        <begin position="192"/>
        <end position="218"/>
    </location>
</feature>
<proteinExistence type="inferred from homology"/>
<dbReference type="GO" id="GO:0008047">
    <property type="term" value="F:enzyme activator activity"/>
    <property type="evidence" value="ECO:0007669"/>
    <property type="project" value="InterPro"/>
</dbReference>
<feature type="region of interest" description="Disordered" evidence="5">
    <location>
        <begin position="328"/>
        <end position="403"/>
    </location>
</feature>
<evidence type="ECO:0000256" key="2">
    <source>
        <dbReference type="ARBA" id="ARBA00008778"/>
    </source>
</evidence>
<dbReference type="GO" id="GO:0031087">
    <property type="term" value="P:deadenylation-independent decapping of nuclear-transcribed mRNA"/>
    <property type="evidence" value="ECO:0007669"/>
    <property type="project" value="TreeGrafter"/>
</dbReference>
<gene>
    <name evidence="6" type="ORF">N7482_003013</name>
</gene>
<dbReference type="InterPro" id="IPR010334">
    <property type="entry name" value="Dcp1"/>
</dbReference>
<name>A0A9W9IK24_9EURO</name>
<dbReference type="GO" id="GO:0000932">
    <property type="term" value="C:P-body"/>
    <property type="evidence" value="ECO:0007669"/>
    <property type="project" value="TreeGrafter"/>
</dbReference>
<dbReference type="GO" id="GO:0003729">
    <property type="term" value="F:mRNA binding"/>
    <property type="evidence" value="ECO:0007669"/>
    <property type="project" value="TreeGrafter"/>
</dbReference>
<evidence type="ECO:0000256" key="4">
    <source>
        <dbReference type="ARBA" id="ARBA00022664"/>
    </source>
</evidence>
<dbReference type="Pfam" id="PF06058">
    <property type="entry name" value="DCP1"/>
    <property type="match status" value="1"/>
</dbReference>
<feature type="compositionally biased region" description="Low complexity" evidence="5">
    <location>
        <begin position="329"/>
        <end position="344"/>
    </location>
</feature>
<dbReference type="Gene3D" id="2.30.29.30">
    <property type="entry name" value="Pleckstrin-homology domain (PH domain)/Phosphotyrosine-binding domain (PTB)"/>
    <property type="match status" value="1"/>
</dbReference>